<dbReference type="GO" id="GO:0042147">
    <property type="term" value="P:retrograde transport, endosome to Golgi"/>
    <property type="evidence" value="ECO:0007669"/>
    <property type="project" value="TreeGrafter"/>
</dbReference>
<feature type="region of interest" description="Disordered" evidence="2">
    <location>
        <begin position="1"/>
        <end position="79"/>
    </location>
</feature>
<dbReference type="Gene3D" id="2.30.29.30">
    <property type="entry name" value="Pleckstrin-homology domain (PH domain)/Phosphotyrosine-binding domain (PTB)"/>
    <property type="match status" value="1"/>
</dbReference>
<dbReference type="AlphaFoldDB" id="M8CUY2"/>
<evidence type="ECO:0000313" key="3">
    <source>
        <dbReference type="EnsemblPlants" id="EMT31427"/>
    </source>
</evidence>
<feature type="coiled-coil region" evidence="1">
    <location>
        <begin position="480"/>
        <end position="521"/>
    </location>
</feature>
<feature type="compositionally biased region" description="Basic and acidic residues" evidence="2">
    <location>
        <begin position="580"/>
        <end position="596"/>
    </location>
</feature>
<proteinExistence type="predicted"/>
<accession>M8CUY2</accession>
<feature type="region of interest" description="Disordered" evidence="2">
    <location>
        <begin position="580"/>
        <end position="620"/>
    </location>
</feature>
<evidence type="ECO:0000256" key="2">
    <source>
        <dbReference type="SAM" id="MobiDB-lite"/>
    </source>
</evidence>
<dbReference type="InterPro" id="IPR045188">
    <property type="entry name" value="Boi1/Boi2-like"/>
</dbReference>
<organism evidence="3">
    <name type="scientific">Aegilops tauschii</name>
    <name type="common">Tausch's goatgrass</name>
    <name type="synonym">Aegilops squarrosa</name>
    <dbReference type="NCBI Taxonomy" id="37682"/>
    <lineage>
        <taxon>Eukaryota</taxon>
        <taxon>Viridiplantae</taxon>
        <taxon>Streptophyta</taxon>
        <taxon>Embryophyta</taxon>
        <taxon>Tracheophyta</taxon>
        <taxon>Spermatophyta</taxon>
        <taxon>Magnoliopsida</taxon>
        <taxon>Liliopsida</taxon>
        <taxon>Poales</taxon>
        <taxon>Poaceae</taxon>
        <taxon>BOP clade</taxon>
        <taxon>Pooideae</taxon>
        <taxon>Triticodae</taxon>
        <taxon>Triticeae</taxon>
        <taxon>Triticinae</taxon>
        <taxon>Aegilops</taxon>
    </lineage>
</organism>
<evidence type="ECO:0000256" key="1">
    <source>
        <dbReference type="SAM" id="Coils"/>
    </source>
</evidence>
<dbReference type="GO" id="GO:0001881">
    <property type="term" value="P:receptor recycling"/>
    <property type="evidence" value="ECO:0007669"/>
    <property type="project" value="TreeGrafter"/>
</dbReference>
<feature type="compositionally biased region" description="Acidic residues" evidence="2">
    <location>
        <begin position="33"/>
        <end position="48"/>
    </location>
</feature>
<dbReference type="InterPro" id="IPR011993">
    <property type="entry name" value="PH-like_dom_sf"/>
</dbReference>
<dbReference type="GO" id="GO:0007032">
    <property type="term" value="P:endosome organization"/>
    <property type="evidence" value="ECO:0007669"/>
    <property type="project" value="TreeGrafter"/>
</dbReference>
<evidence type="ECO:0008006" key="4">
    <source>
        <dbReference type="Google" id="ProtNLM"/>
    </source>
</evidence>
<sequence length="620" mass="68452">MALSSKALWDSLSGDEKKELSAEKEAMLVEIDATAEEFDDDTEDDEADTSTAPPIARKSRTWEAAGGWGPGRPPPSCRATQPVSLPALWRRRRPLFFPSLKLKLNLVGSLPAGELARFAEAILPFPLKLHFLGLTTVRVRTHVRTGPWTDAVYVLGVRVGDALSSNRAVYCATPLVDAKLMFVPFMLRKWNERWVILDPATGKMEYKYGLETCGSKSTEWPHVLLDAVDCQNMKDVVVIDIGTPQKKEYFLCAETPSAARAWVSTLHATQLVLQAHKQAVDSLGGNGSAKLGTVATVVAVANATAIEASKEVEAAMKISLRAALGSTTNKLSKGQLDDLTIMMETLRVKDDELHQLLQDIRARDSTIREITDKLQETAEAAETAASAAHAIDEARRFLSSELERLKQDQENQVELSLLRLRESEEKSKLLAEEREHLLKERDSALQEAQMWRSELGKARGNAVILEAAVVRAEEKARVSAADADMRIKEAVSKLESAAKEKEELLALVDALKSQIQRQETSTKQICEERSELCSTSKHMDMDDDNVDKACLSDTDLIPIAENIVELDDEGVDIRTIGDTEWENPHSSEVSDVREVTTEAEENSLDIPVDSQPVADDTFQA</sequence>
<name>M8CUY2_AEGTA</name>
<dbReference type="GO" id="GO:0005829">
    <property type="term" value="C:cytosol"/>
    <property type="evidence" value="ECO:0007669"/>
    <property type="project" value="GOC"/>
</dbReference>
<keyword evidence="1" id="KW-0175">Coiled coil</keyword>
<feature type="coiled-coil region" evidence="1">
    <location>
        <begin position="388"/>
        <end position="440"/>
    </location>
</feature>
<dbReference type="GO" id="GO:0005769">
    <property type="term" value="C:early endosome"/>
    <property type="evidence" value="ECO:0007669"/>
    <property type="project" value="TreeGrafter"/>
</dbReference>
<dbReference type="PANTHER" id="PTHR22902:SF50">
    <property type="entry name" value="OS07G0138100 PROTEIN"/>
    <property type="match status" value="1"/>
</dbReference>
<dbReference type="CDD" id="cd00821">
    <property type="entry name" value="PH"/>
    <property type="match status" value="1"/>
</dbReference>
<dbReference type="GO" id="GO:0005802">
    <property type="term" value="C:trans-Golgi network"/>
    <property type="evidence" value="ECO:0007669"/>
    <property type="project" value="TreeGrafter"/>
</dbReference>
<dbReference type="GO" id="GO:0055037">
    <property type="term" value="C:recycling endosome"/>
    <property type="evidence" value="ECO:0007669"/>
    <property type="project" value="TreeGrafter"/>
</dbReference>
<dbReference type="PANTHER" id="PTHR22902">
    <property type="entry name" value="SESQUIPEDALIAN"/>
    <property type="match status" value="1"/>
</dbReference>
<dbReference type="SUPFAM" id="SSF50729">
    <property type="entry name" value="PH domain-like"/>
    <property type="match status" value="1"/>
</dbReference>
<protein>
    <recommendedName>
        <fullName evidence="4">PH domain-containing protein</fullName>
    </recommendedName>
</protein>
<dbReference type="EnsemblPlants" id="EMT31427">
    <property type="protein sequence ID" value="EMT31427"/>
    <property type="gene ID" value="F775_07616"/>
</dbReference>
<reference evidence="3" key="1">
    <citation type="submission" date="2015-06" db="UniProtKB">
        <authorList>
            <consortium name="EnsemblPlants"/>
        </authorList>
    </citation>
    <scope>IDENTIFICATION</scope>
</reference>
<feature type="compositionally biased region" description="Basic and acidic residues" evidence="2">
    <location>
        <begin position="14"/>
        <end position="27"/>
    </location>
</feature>